<dbReference type="Gene3D" id="3.90.1150.10">
    <property type="entry name" value="Aspartate Aminotransferase, domain 1"/>
    <property type="match status" value="2"/>
</dbReference>
<evidence type="ECO:0000256" key="7">
    <source>
        <dbReference type="ARBA" id="ARBA00022898"/>
    </source>
</evidence>
<accession>A0ABC8QLG8</accession>
<dbReference type="GO" id="GO:0016740">
    <property type="term" value="F:transferase activity"/>
    <property type="evidence" value="ECO:0007669"/>
    <property type="project" value="UniProtKB-KW"/>
</dbReference>
<evidence type="ECO:0000256" key="5">
    <source>
        <dbReference type="ARBA" id="ARBA00013220"/>
    </source>
</evidence>
<comment type="cofactor">
    <cofactor evidence="1">
        <name>pyridoxal 5'-phosphate</name>
        <dbReference type="ChEBI" id="CHEBI:597326"/>
    </cofactor>
</comment>
<evidence type="ECO:0000313" key="12">
    <source>
        <dbReference type="EMBL" id="CAK9133456.1"/>
    </source>
</evidence>
<dbReference type="InterPro" id="IPR004839">
    <property type="entry name" value="Aminotransferase_I/II_large"/>
</dbReference>
<keyword evidence="9" id="KW-0443">Lipid metabolism</keyword>
<comment type="pathway">
    <text evidence="2">Lipid metabolism; sphingolipid metabolism.</text>
</comment>
<evidence type="ECO:0000256" key="4">
    <source>
        <dbReference type="ARBA" id="ARBA00008392"/>
    </source>
</evidence>
<evidence type="ECO:0000256" key="3">
    <source>
        <dbReference type="ARBA" id="ARBA00004991"/>
    </source>
</evidence>
<evidence type="ECO:0000256" key="6">
    <source>
        <dbReference type="ARBA" id="ARBA00022679"/>
    </source>
</evidence>
<dbReference type="InterPro" id="IPR050087">
    <property type="entry name" value="AON_synthase_class-II"/>
</dbReference>
<dbReference type="InterPro" id="IPR015421">
    <property type="entry name" value="PyrdxlP-dep_Trfase_major"/>
</dbReference>
<evidence type="ECO:0000256" key="8">
    <source>
        <dbReference type="ARBA" id="ARBA00022919"/>
    </source>
</evidence>
<keyword evidence="13" id="KW-1185">Reference proteome</keyword>
<comment type="similarity">
    <text evidence="4">Belongs to the class-II pyridoxal-phosphate-dependent aminotransferase family.</text>
</comment>
<dbReference type="Pfam" id="PF00155">
    <property type="entry name" value="Aminotran_1_2"/>
    <property type="match status" value="1"/>
</dbReference>
<evidence type="ECO:0000259" key="11">
    <source>
        <dbReference type="Pfam" id="PF00155"/>
    </source>
</evidence>
<evidence type="ECO:0000256" key="1">
    <source>
        <dbReference type="ARBA" id="ARBA00001933"/>
    </source>
</evidence>
<comment type="pathway">
    <text evidence="3">Sphingolipid metabolism.</text>
</comment>
<dbReference type="EC" id="2.3.1.50" evidence="5"/>
<proteinExistence type="inferred from homology"/>
<protein>
    <recommendedName>
        <fullName evidence="5">serine C-palmitoyltransferase</fullName>
        <ecNumber evidence="5">2.3.1.50</ecNumber>
    </recommendedName>
</protein>
<comment type="caution">
    <text evidence="12">The sequence shown here is derived from an EMBL/GenBank/DDBJ whole genome shotgun (WGS) entry which is preliminary data.</text>
</comment>
<dbReference type="Proteomes" id="UP001642360">
    <property type="component" value="Unassembled WGS sequence"/>
</dbReference>
<dbReference type="SUPFAM" id="SSF53383">
    <property type="entry name" value="PLP-dependent transferases"/>
    <property type="match status" value="1"/>
</dbReference>
<dbReference type="AlphaFoldDB" id="A0ABC8QLG8"/>
<dbReference type="InterPro" id="IPR015424">
    <property type="entry name" value="PyrdxlP-dep_Trfase"/>
</dbReference>
<gene>
    <name evidence="12" type="ORF">ILEXP_LOCUS370</name>
</gene>
<dbReference type="PANTHER" id="PTHR13693:SF2">
    <property type="entry name" value="SERINE PALMITOYLTRANSFERASE 1"/>
    <property type="match status" value="1"/>
</dbReference>
<dbReference type="PANTHER" id="PTHR13693">
    <property type="entry name" value="CLASS II AMINOTRANSFERASE/8-AMINO-7-OXONONANOATE SYNTHASE"/>
    <property type="match status" value="1"/>
</dbReference>
<feature type="domain" description="Aminotransferase class I/classII large" evidence="11">
    <location>
        <begin position="127"/>
        <end position="353"/>
    </location>
</feature>
<name>A0ABC8QLG8_9AQUA</name>
<keyword evidence="10" id="KW-0012">Acyltransferase</keyword>
<reference evidence="12 13" key="1">
    <citation type="submission" date="2024-02" db="EMBL/GenBank/DDBJ databases">
        <authorList>
            <person name="Vignale AGUSTIN F."/>
            <person name="Sosa J E."/>
            <person name="Modenutti C."/>
        </authorList>
    </citation>
    <scope>NUCLEOTIDE SEQUENCE [LARGE SCALE GENOMIC DNA]</scope>
</reference>
<organism evidence="12 13">
    <name type="scientific">Ilex paraguariensis</name>
    <name type="common">yerba mate</name>
    <dbReference type="NCBI Taxonomy" id="185542"/>
    <lineage>
        <taxon>Eukaryota</taxon>
        <taxon>Viridiplantae</taxon>
        <taxon>Streptophyta</taxon>
        <taxon>Embryophyta</taxon>
        <taxon>Tracheophyta</taxon>
        <taxon>Spermatophyta</taxon>
        <taxon>Magnoliopsida</taxon>
        <taxon>eudicotyledons</taxon>
        <taxon>Gunneridae</taxon>
        <taxon>Pentapetalae</taxon>
        <taxon>asterids</taxon>
        <taxon>campanulids</taxon>
        <taxon>Aquifoliales</taxon>
        <taxon>Aquifoliaceae</taxon>
        <taxon>Ilex</taxon>
    </lineage>
</organism>
<dbReference type="Gene3D" id="3.40.640.10">
    <property type="entry name" value="Type I PLP-dependent aspartate aminotransferase-like (Major domain)"/>
    <property type="match status" value="2"/>
</dbReference>
<evidence type="ECO:0000256" key="10">
    <source>
        <dbReference type="ARBA" id="ARBA00023315"/>
    </source>
</evidence>
<evidence type="ECO:0000256" key="2">
    <source>
        <dbReference type="ARBA" id="ARBA00004760"/>
    </source>
</evidence>
<dbReference type="EMBL" id="CAUOFW020000015">
    <property type="protein sequence ID" value="CAK9133456.1"/>
    <property type="molecule type" value="Genomic_DNA"/>
</dbReference>
<keyword evidence="7" id="KW-0663">Pyridoxal phosphate</keyword>
<evidence type="ECO:0000256" key="9">
    <source>
        <dbReference type="ARBA" id="ARBA00023098"/>
    </source>
</evidence>
<keyword evidence="6" id="KW-0808">Transferase</keyword>
<evidence type="ECO:0000313" key="13">
    <source>
        <dbReference type="Proteomes" id="UP001642360"/>
    </source>
</evidence>
<sequence length="365" mass="40360">MDEMTLDVINLMKTASNWVTIAFEAPFAQAVVFGVHIGVIVINGKEVLNFASANYLGLVGLEKLLKSCTSALEKYSIGSCGPRGFYGTIGQNSEVFGNSRFHTLLTLHYVQCNSGFLQEMRYYCCANCSPLDDIIKLKEKHCFRVLLDENNSFGVLGNSERGLTEYHGVLIEKIDIVTVAMGHALATEGGFCSGSVIIDFNASTFLIACVLIIHDVQRLSNFGYLFSASLPPYLVNAVVIAIDVLEQNPYLITKLRKNITILCRGVYFYHCLEIVSDQQSPIVFLRLKKSTGSLKNDLSLLEDIAHHVLKEDSIFVETSNRSMLNKWSLPVGIRLFVSATHTESDLTKACESLKRVASLVLTAHV</sequence>
<dbReference type="InterPro" id="IPR015422">
    <property type="entry name" value="PyrdxlP-dep_Trfase_small"/>
</dbReference>
<keyword evidence="8" id="KW-0746">Sphingolipid metabolism</keyword>